<gene>
    <name evidence="1" type="ORF">SAMN06265784_104566</name>
</gene>
<accession>A0A1X7KY22</accession>
<protein>
    <submittedName>
        <fullName evidence="1">Uncharacterized protein</fullName>
    </submittedName>
</protein>
<reference evidence="2" key="1">
    <citation type="submission" date="2017-04" db="EMBL/GenBank/DDBJ databases">
        <authorList>
            <person name="Varghese N."/>
            <person name="Submissions S."/>
        </authorList>
    </citation>
    <scope>NUCLEOTIDE SEQUENCE [LARGE SCALE GENOMIC DNA]</scope>
    <source>
        <strain evidence="2">LMG 29540</strain>
    </source>
</reference>
<sequence>MADETVAWQMVEYEGFEIHVSPVPVSPPDAAHAAPASLAQDSRYTYLGYVCHPGADPHIPGHAVPFHADGEESFASQDEALYEAVHVGRSIVDGTHPDLTVLPLVTGGV</sequence>
<dbReference type="RefSeq" id="WP_085484538.1">
    <property type="nucleotide sequence ID" value="NZ_FXAT01000004.1"/>
</dbReference>
<keyword evidence="2" id="KW-1185">Reference proteome</keyword>
<proteinExistence type="predicted"/>
<evidence type="ECO:0000313" key="2">
    <source>
        <dbReference type="Proteomes" id="UP000193228"/>
    </source>
</evidence>
<evidence type="ECO:0000313" key="1">
    <source>
        <dbReference type="EMBL" id="SMG46481.1"/>
    </source>
</evidence>
<dbReference type="AlphaFoldDB" id="A0A1X7KY22"/>
<dbReference type="OrthoDB" id="8926335at2"/>
<name>A0A1X7KY22_9BURK</name>
<dbReference type="Proteomes" id="UP000193228">
    <property type="component" value="Unassembled WGS sequence"/>
</dbReference>
<dbReference type="EMBL" id="FXAT01000004">
    <property type="protein sequence ID" value="SMG46481.1"/>
    <property type="molecule type" value="Genomic_DNA"/>
</dbReference>
<organism evidence="1 2">
    <name type="scientific">Paraburkholderia susongensis</name>
    <dbReference type="NCBI Taxonomy" id="1515439"/>
    <lineage>
        <taxon>Bacteria</taxon>
        <taxon>Pseudomonadati</taxon>
        <taxon>Pseudomonadota</taxon>
        <taxon>Betaproteobacteria</taxon>
        <taxon>Burkholderiales</taxon>
        <taxon>Burkholderiaceae</taxon>
        <taxon>Paraburkholderia</taxon>
    </lineage>
</organism>